<dbReference type="GeneTree" id="ENSGT01050000246015"/>
<name>A0A8C8Z018_PROSS</name>
<proteinExistence type="predicted"/>
<dbReference type="Proteomes" id="UP000694414">
    <property type="component" value="Unplaced"/>
</dbReference>
<accession>A0A8C8Z018</accession>
<evidence type="ECO:0000313" key="1">
    <source>
        <dbReference type="Ensembl" id="ENSPSMP00000011428.1"/>
    </source>
</evidence>
<keyword evidence="2" id="KW-1185">Reference proteome</keyword>
<reference evidence="1" key="1">
    <citation type="submission" date="2025-08" db="UniProtKB">
        <authorList>
            <consortium name="Ensembl"/>
        </authorList>
    </citation>
    <scope>IDENTIFICATION</scope>
</reference>
<dbReference type="AlphaFoldDB" id="A0A8C8Z018"/>
<protein>
    <submittedName>
        <fullName evidence="1">Uncharacterized protein</fullName>
    </submittedName>
</protein>
<dbReference type="Ensembl" id="ENSPSMT00000013326.1">
    <property type="protein sequence ID" value="ENSPSMP00000011428.1"/>
    <property type="gene ID" value="ENSPSMG00000008253.1"/>
</dbReference>
<organism evidence="1 2">
    <name type="scientific">Prolemur simus</name>
    <name type="common">Greater bamboo lemur</name>
    <name type="synonym">Hapalemur simus</name>
    <dbReference type="NCBI Taxonomy" id="1328070"/>
    <lineage>
        <taxon>Eukaryota</taxon>
        <taxon>Metazoa</taxon>
        <taxon>Chordata</taxon>
        <taxon>Craniata</taxon>
        <taxon>Vertebrata</taxon>
        <taxon>Euteleostomi</taxon>
        <taxon>Mammalia</taxon>
        <taxon>Eutheria</taxon>
        <taxon>Euarchontoglires</taxon>
        <taxon>Primates</taxon>
        <taxon>Strepsirrhini</taxon>
        <taxon>Lemuriformes</taxon>
        <taxon>Lemuridae</taxon>
        <taxon>Prolemur</taxon>
    </lineage>
</organism>
<sequence>MPHILGRVCELLCVTRARQEPPALRLTANGFAPETDISAGTQSSHSRAKDWGFSPVASFVLGCVLTVNSVKNYLGIFRGKW</sequence>
<evidence type="ECO:0000313" key="2">
    <source>
        <dbReference type="Proteomes" id="UP000694414"/>
    </source>
</evidence>
<reference evidence="1" key="2">
    <citation type="submission" date="2025-09" db="UniProtKB">
        <authorList>
            <consortium name="Ensembl"/>
        </authorList>
    </citation>
    <scope>IDENTIFICATION</scope>
</reference>